<evidence type="ECO:0000313" key="3">
    <source>
        <dbReference type="EMBL" id="PSL07310.1"/>
    </source>
</evidence>
<dbReference type="OrthoDB" id="675330at2"/>
<gene>
    <name evidence="3" type="ORF">CLV48_101240</name>
</gene>
<keyword evidence="4" id="KW-1185">Reference proteome</keyword>
<reference evidence="3 4" key="1">
    <citation type="submission" date="2018-03" db="EMBL/GenBank/DDBJ databases">
        <title>Genomic Encyclopedia of Archaeal and Bacterial Type Strains, Phase II (KMG-II): from individual species to whole genera.</title>
        <authorList>
            <person name="Goeker M."/>
        </authorList>
    </citation>
    <scope>NUCLEOTIDE SEQUENCE [LARGE SCALE GENOMIC DNA]</scope>
    <source>
        <strain evidence="3 4">DSM 28057</strain>
    </source>
</reference>
<keyword evidence="1" id="KW-0175">Coiled coil</keyword>
<evidence type="ECO:0000256" key="2">
    <source>
        <dbReference type="SAM" id="SignalP"/>
    </source>
</evidence>
<name>A0A2P8ECX3_9BACT</name>
<keyword evidence="2" id="KW-0732">Signal</keyword>
<proteinExistence type="predicted"/>
<protein>
    <submittedName>
        <fullName evidence="3">LTXXQ motif family protein</fullName>
    </submittedName>
</protein>
<dbReference type="EMBL" id="PYGF01000001">
    <property type="protein sequence ID" value="PSL07310.1"/>
    <property type="molecule type" value="Genomic_DNA"/>
</dbReference>
<dbReference type="InterPro" id="IPR012899">
    <property type="entry name" value="LTXXQ"/>
</dbReference>
<accession>A0A2P8ECX3</accession>
<feature type="chain" id="PRO_5015188009" evidence="2">
    <location>
        <begin position="22"/>
        <end position="152"/>
    </location>
</feature>
<organism evidence="3 4">
    <name type="scientific">Cecembia rubra</name>
    <dbReference type="NCBI Taxonomy" id="1485585"/>
    <lineage>
        <taxon>Bacteria</taxon>
        <taxon>Pseudomonadati</taxon>
        <taxon>Bacteroidota</taxon>
        <taxon>Cytophagia</taxon>
        <taxon>Cytophagales</taxon>
        <taxon>Cyclobacteriaceae</taxon>
        <taxon>Cecembia</taxon>
    </lineage>
</organism>
<dbReference type="Proteomes" id="UP000240708">
    <property type="component" value="Unassembled WGS sequence"/>
</dbReference>
<dbReference type="Gene3D" id="1.20.120.1490">
    <property type="match status" value="1"/>
</dbReference>
<comment type="caution">
    <text evidence="3">The sequence shown here is derived from an EMBL/GenBank/DDBJ whole genome shotgun (WGS) entry which is preliminary data.</text>
</comment>
<sequence>MKKLTILILAFFLCFASLSMAQRGNQQYDQEKFEAARIAFITNRLDLKASQAEKFWPIFNQYQEERKSMMEELSMLNRQAGREIDDEKAKELINKRFELQEKLLNREKRFMNEIIQVISPSQAVKLGGANRDFTRHVYRMQQGRDRGESNKN</sequence>
<dbReference type="RefSeq" id="WP_106565413.1">
    <property type="nucleotide sequence ID" value="NZ_PYGF01000001.1"/>
</dbReference>
<dbReference type="GO" id="GO:0042597">
    <property type="term" value="C:periplasmic space"/>
    <property type="evidence" value="ECO:0007669"/>
    <property type="project" value="InterPro"/>
</dbReference>
<feature type="signal peptide" evidence="2">
    <location>
        <begin position="1"/>
        <end position="21"/>
    </location>
</feature>
<evidence type="ECO:0000256" key="1">
    <source>
        <dbReference type="SAM" id="Coils"/>
    </source>
</evidence>
<dbReference type="AlphaFoldDB" id="A0A2P8ECX3"/>
<dbReference type="Pfam" id="PF07813">
    <property type="entry name" value="LTXXQ"/>
    <property type="match status" value="1"/>
</dbReference>
<feature type="coiled-coil region" evidence="1">
    <location>
        <begin position="59"/>
        <end position="90"/>
    </location>
</feature>
<evidence type="ECO:0000313" key="4">
    <source>
        <dbReference type="Proteomes" id="UP000240708"/>
    </source>
</evidence>